<keyword evidence="4" id="KW-1185">Reference proteome</keyword>
<sequence>MAGVSLKCGDCGALLRSVEEAQQHAELTSHSSFSESTEAVLNLVCATCAKPCRSKTETDLHTKRTGHTEFVDKTAEAVKPISLEVPKSVADCANASPSHPEEMVVPEVDKKLLEELEAMGFPTARATRALHYSGNASLEATINWIVEHENDCDIDQMPLIPVNTKVEAPKPSLTPEELKAKQQELREKARKKKEEEEKRMEREREKVQQSSQLIILVMAMRHNLQRNLRRLAADGLTLTWRSAQLLLVVAVGDLLCGVWGQICDSGVEWLNVAYSGWVFCSGKQSMERIRVGKELLEAKRIEEENERKRILALRKAEKEEERRAREKIRQKLEEDKAERRRKLGLPPEDPSAVKPSAPVVEEKKSSLPVRPATKAEQMRECLRSLKQNHKTRKKSCCCRSESSICGLPCDGDPPPSIPICRCDYHYTHSQAPVAAAQHEHLPSLLHATMTFTCSPSVRCKSPIDPISKESLFTIPSHVAKKIEKIQRNFLWGDSKMHLVGWDKVCAPKANGGLGIRKLTTFNRALLGKWLWRFGVEETRFWRRVVALKFGEEWGGWASKLGRGVHGCGLWRSIRKGWEVFSKHIRFEVGAGNRVKFWTDQWCGDLPLHLSFPVVYRIATIREASVASSLERLGTETRRSWMVLLLRDPNDWEMGEVDEFLHTLGSNLPQSEQGDRMIWKLSKKGDFNIRSFYDRLRSPLPIFFPWKGIWKVKAPTHVSFFVWTATWEKILTGDILRCRGFDFVDWCIMCRCNGETVNHLLLHCEKAYKLWSLVYRSFGISWVLPRINAQLEKIMAPTQKLPSKVEGGHDVKIELVECASNQPSIVLEDLHLGEVEEVMKTYILVKSKRLKPLSFLWFIRLYTMVYAIQIAYQMEEETKKKALMRAPVASNIRGERTIVDVNLEKSIDKSQVAMLGKDSPSQEAIKGSKQLEIQEEICEPLNANLKENVDDSDLDDVGMLNIDELVLNDEVQKLGLKVEPLLNPYYVAWVTNTKLKVDKQCLVTFEIGKLKETVMCDVLPLKLCHINLGRPWTWDHDAHHAGRANTYSFFEGNKKYTLTCARDMPNLKLKKSSFLIRKIVPSDGIFGPTPNLTESSSFQRGRIDGGSITWLKKGYSLWKPKAKVKPKNKCPW</sequence>
<dbReference type="InterPro" id="IPR015940">
    <property type="entry name" value="UBA"/>
</dbReference>
<dbReference type="CDD" id="cd00303">
    <property type="entry name" value="retropepsin_like"/>
    <property type="match status" value="1"/>
</dbReference>
<protein>
    <recommendedName>
        <fullName evidence="2">UBA domain-containing protein</fullName>
    </recommendedName>
</protein>
<dbReference type="InterPro" id="IPR009060">
    <property type="entry name" value="UBA-like_sf"/>
</dbReference>
<evidence type="ECO:0000256" key="1">
    <source>
        <dbReference type="SAM" id="MobiDB-lite"/>
    </source>
</evidence>
<dbReference type="CDD" id="cd14290">
    <property type="entry name" value="UBA_PUB_plant"/>
    <property type="match status" value="1"/>
</dbReference>
<dbReference type="Pfam" id="PF24560">
    <property type="entry name" value="zf-C2H2_OTU1_C"/>
    <property type="match status" value="1"/>
</dbReference>
<dbReference type="Gene3D" id="1.10.8.10">
    <property type="entry name" value="DNA helicase RuvA subunit, C-terminal domain"/>
    <property type="match status" value="1"/>
</dbReference>
<dbReference type="Proteomes" id="UP000594261">
    <property type="component" value="Chromosome 6"/>
</dbReference>
<dbReference type="Pfam" id="PF13966">
    <property type="entry name" value="zf-RVT"/>
    <property type="match status" value="1"/>
</dbReference>
<evidence type="ECO:0000313" key="3">
    <source>
        <dbReference type="EnsemblPlants" id="QL06p025333:mrna"/>
    </source>
</evidence>
<feature type="compositionally biased region" description="Basic and acidic residues" evidence="1">
    <location>
        <begin position="176"/>
        <end position="205"/>
    </location>
</feature>
<dbReference type="AlphaFoldDB" id="A0A7N2R6G0"/>
<dbReference type="Pfam" id="PF22562">
    <property type="entry name" value="UBA_7"/>
    <property type="match status" value="1"/>
</dbReference>
<dbReference type="PANTHER" id="PTHR46713:SF1">
    <property type="entry name" value="F13M7.16 PROTEIN"/>
    <property type="match status" value="1"/>
</dbReference>
<dbReference type="EnsemblPlants" id="QL06p025333:mrna">
    <property type="protein sequence ID" value="QL06p025333:mrna"/>
    <property type="gene ID" value="QL06p025333"/>
</dbReference>
<accession>A0A7N2R6G0</accession>
<dbReference type="InterPro" id="IPR057766">
    <property type="entry name" value="Znf-C2H2_OTU1-like_C"/>
</dbReference>
<reference evidence="3 4" key="1">
    <citation type="journal article" date="2016" name="G3 (Bethesda)">
        <title>First Draft Assembly and Annotation of the Genome of a California Endemic Oak Quercus lobata Nee (Fagaceae).</title>
        <authorList>
            <person name="Sork V.L."/>
            <person name="Fitz-Gibbon S.T."/>
            <person name="Puiu D."/>
            <person name="Crepeau M."/>
            <person name="Gugger P.F."/>
            <person name="Sherman R."/>
            <person name="Stevens K."/>
            <person name="Langley C.H."/>
            <person name="Pellegrini M."/>
            <person name="Salzberg S.L."/>
        </authorList>
    </citation>
    <scope>NUCLEOTIDE SEQUENCE [LARGE SCALE GENOMIC DNA]</scope>
    <source>
        <strain evidence="3 4">cv. SW786</strain>
    </source>
</reference>
<dbReference type="PANTHER" id="PTHR46713">
    <property type="entry name" value="F13M7.16 PROTEIN"/>
    <property type="match status" value="1"/>
</dbReference>
<feature type="domain" description="UBA" evidence="2">
    <location>
        <begin position="107"/>
        <end position="148"/>
    </location>
</feature>
<dbReference type="InterPro" id="IPR026960">
    <property type="entry name" value="RVT-Znf"/>
</dbReference>
<organism evidence="3 4">
    <name type="scientific">Quercus lobata</name>
    <name type="common">Valley oak</name>
    <dbReference type="NCBI Taxonomy" id="97700"/>
    <lineage>
        <taxon>Eukaryota</taxon>
        <taxon>Viridiplantae</taxon>
        <taxon>Streptophyta</taxon>
        <taxon>Embryophyta</taxon>
        <taxon>Tracheophyta</taxon>
        <taxon>Spermatophyta</taxon>
        <taxon>Magnoliopsida</taxon>
        <taxon>eudicotyledons</taxon>
        <taxon>Gunneridae</taxon>
        <taxon>Pentapetalae</taxon>
        <taxon>rosids</taxon>
        <taxon>fabids</taxon>
        <taxon>Fagales</taxon>
        <taxon>Fagaceae</taxon>
        <taxon>Quercus</taxon>
    </lineage>
</organism>
<dbReference type="PROSITE" id="PS50030">
    <property type="entry name" value="UBA"/>
    <property type="match status" value="1"/>
</dbReference>
<dbReference type="PROSITE" id="PS00028">
    <property type="entry name" value="ZINC_FINGER_C2H2_1"/>
    <property type="match status" value="1"/>
</dbReference>
<proteinExistence type="predicted"/>
<feature type="region of interest" description="Disordered" evidence="1">
    <location>
        <begin position="331"/>
        <end position="371"/>
    </location>
</feature>
<evidence type="ECO:0000313" key="4">
    <source>
        <dbReference type="Proteomes" id="UP000594261"/>
    </source>
</evidence>
<name>A0A7N2R6G0_QUELO</name>
<evidence type="ECO:0000259" key="2">
    <source>
        <dbReference type="PROSITE" id="PS50030"/>
    </source>
</evidence>
<dbReference type="EMBL" id="LRBV02000006">
    <property type="status" value="NOT_ANNOTATED_CDS"/>
    <property type="molecule type" value="Genomic_DNA"/>
</dbReference>
<dbReference type="Gramene" id="QL06p025333:mrna">
    <property type="protein sequence ID" value="QL06p025333:mrna"/>
    <property type="gene ID" value="QL06p025333"/>
</dbReference>
<dbReference type="SUPFAM" id="SSF46934">
    <property type="entry name" value="UBA-like"/>
    <property type="match status" value="1"/>
</dbReference>
<reference evidence="3" key="2">
    <citation type="submission" date="2021-01" db="UniProtKB">
        <authorList>
            <consortium name="EnsemblPlants"/>
        </authorList>
    </citation>
    <scope>IDENTIFICATION</scope>
</reference>
<dbReference type="SMART" id="SM00165">
    <property type="entry name" value="UBA"/>
    <property type="match status" value="1"/>
</dbReference>
<dbReference type="InterPro" id="IPR013087">
    <property type="entry name" value="Znf_C2H2_type"/>
</dbReference>
<dbReference type="InParanoid" id="A0A7N2R6G0"/>
<feature type="region of interest" description="Disordered" evidence="1">
    <location>
        <begin position="166"/>
        <end position="205"/>
    </location>
</feature>